<feature type="transmembrane region" description="Helical" evidence="1">
    <location>
        <begin position="291"/>
        <end position="315"/>
    </location>
</feature>
<reference evidence="4" key="1">
    <citation type="submission" date="2021-12" db="EMBL/GenBank/DDBJ databases">
        <authorList>
            <person name="King R."/>
        </authorList>
    </citation>
    <scope>NUCLEOTIDE SEQUENCE</scope>
</reference>
<feature type="transmembrane region" description="Helical" evidence="1">
    <location>
        <begin position="579"/>
        <end position="599"/>
    </location>
</feature>
<dbReference type="InterPro" id="IPR002656">
    <property type="entry name" value="Acyl_transf_3_dom"/>
</dbReference>
<feature type="signal peptide" evidence="2">
    <location>
        <begin position="1"/>
        <end position="19"/>
    </location>
</feature>
<feature type="transmembrane region" description="Helical" evidence="1">
    <location>
        <begin position="536"/>
        <end position="558"/>
    </location>
</feature>
<name>A0A9P0AI51_BEMTA</name>
<keyword evidence="1" id="KW-1133">Transmembrane helix</keyword>
<dbReference type="PROSITE" id="PS51257">
    <property type="entry name" value="PROKAR_LIPOPROTEIN"/>
    <property type="match status" value="1"/>
</dbReference>
<dbReference type="Pfam" id="PF20146">
    <property type="entry name" value="NRF"/>
    <property type="match status" value="1"/>
</dbReference>
<evidence type="ECO:0000256" key="2">
    <source>
        <dbReference type="SAM" id="SignalP"/>
    </source>
</evidence>
<feature type="transmembrane region" description="Helical" evidence="1">
    <location>
        <begin position="189"/>
        <end position="208"/>
    </location>
</feature>
<feature type="chain" id="PRO_5040275970" description="Nose resistant-to-fluoxetine protein N-terminal domain-containing protein" evidence="2">
    <location>
        <begin position="20"/>
        <end position="696"/>
    </location>
</feature>
<accession>A0A9P0AI51</accession>
<dbReference type="EMBL" id="OU963868">
    <property type="protein sequence ID" value="CAH0393369.1"/>
    <property type="molecule type" value="Genomic_DNA"/>
</dbReference>
<evidence type="ECO:0000256" key="1">
    <source>
        <dbReference type="SAM" id="Phobius"/>
    </source>
</evidence>
<dbReference type="SMART" id="SM00703">
    <property type="entry name" value="NRF"/>
    <property type="match status" value="1"/>
</dbReference>
<keyword evidence="1" id="KW-0812">Transmembrane</keyword>
<feature type="transmembrane region" description="Helical" evidence="1">
    <location>
        <begin position="252"/>
        <end position="271"/>
    </location>
</feature>
<evidence type="ECO:0000313" key="4">
    <source>
        <dbReference type="EMBL" id="CAH0393369.1"/>
    </source>
</evidence>
<evidence type="ECO:0000259" key="3">
    <source>
        <dbReference type="SMART" id="SM00703"/>
    </source>
</evidence>
<protein>
    <recommendedName>
        <fullName evidence="3">Nose resistant-to-fluoxetine protein N-terminal domain-containing protein</fullName>
    </recommendedName>
</protein>
<keyword evidence="2" id="KW-0732">Signal</keyword>
<dbReference type="PANTHER" id="PTHR11161">
    <property type="entry name" value="O-ACYLTRANSFERASE"/>
    <property type="match status" value="1"/>
</dbReference>
<keyword evidence="1" id="KW-0472">Membrane</keyword>
<dbReference type="GO" id="GO:0016747">
    <property type="term" value="F:acyltransferase activity, transferring groups other than amino-acyl groups"/>
    <property type="evidence" value="ECO:0007669"/>
    <property type="project" value="InterPro"/>
</dbReference>
<feature type="transmembrane region" description="Helical" evidence="1">
    <location>
        <begin position="428"/>
        <end position="448"/>
    </location>
</feature>
<feature type="transmembrane region" description="Helical" evidence="1">
    <location>
        <begin position="471"/>
        <end position="492"/>
    </location>
</feature>
<feature type="transmembrane region" description="Helical" evidence="1">
    <location>
        <begin position="335"/>
        <end position="354"/>
    </location>
</feature>
<feature type="transmembrane region" description="Helical" evidence="1">
    <location>
        <begin position="399"/>
        <end position="421"/>
    </location>
</feature>
<keyword evidence="5" id="KW-1185">Reference proteome</keyword>
<evidence type="ECO:0000313" key="5">
    <source>
        <dbReference type="Proteomes" id="UP001152759"/>
    </source>
</evidence>
<dbReference type="Pfam" id="PF01757">
    <property type="entry name" value="Acyl_transf_3"/>
    <property type="match status" value="1"/>
</dbReference>
<dbReference type="InterPro" id="IPR006621">
    <property type="entry name" value="Nose-resist-to-fluoxetine_N"/>
</dbReference>
<proteinExistence type="predicted"/>
<dbReference type="InterPro" id="IPR052728">
    <property type="entry name" value="O2_lipid_transport_reg"/>
</dbReference>
<feature type="transmembrane region" description="Helical" evidence="1">
    <location>
        <begin position="504"/>
        <end position="530"/>
    </location>
</feature>
<sequence>MLWCLRVSVGAFLFCSCFEQRPCATIGDAFYSLDPLLELYTPLNTENTHCSDQTIYFRNAAKKRTPWALQMLDASSKVPSSLLAGNVVDLGNFDQCLAVRSDASDAHLHVVGKYCLIKAIFNQTWSENQEVSLRDLSEAWTWSVCIPAACSGEDLTHHLKLSLNGIAQQVHEVHCTSGTDNVGSSATSLLMICFILTSAFSVFVATWIEWKSIKIPHQLTKSVVASFSLRTNGKILLNNSPPGRMIDSLQGIRVISTLTILAFHRAIYFVIVPSINHADVPRKLTHNVLELLVLNGTLAVDVFFFMGGTVLAYGFIKERKAQLPFSFFKHVMYRYLRITPAYLFVILVYIMIFYDLGSGPIWDLFVGPQRQNCLDNWWTNMLYINNYWNNSEFKSCLGYTWYLGADMQFYVVAPLFLFALLKYRKCGIFLIVITCFASSAYSFWVTYIKDYPWTFTIDYSVLKRSRFQMELYFPAHARLPPFLIGLLFGYLLDHYRKEKMKMHLWSRVIGWITAMIFMTSVPYGLTYFYWYGSGPLLSALYAALHRPLFVLSVAWIIFNCDQGYAGPVNSFLSHQSFQVLSRLTFCFYLVHCTCMHYDLGTKRSAIYFSYFNMFQAVASDVIILLPCAAAVSLILEHPFIHLNKLIFKKRSGKVAQSEHPVNTTKSAWVITPELDQASTHTNISTTTLVSSAWTLS</sequence>
<dbReference type="PANTHER" id="PTHR11161:SF0">
    <property type="entry name" value="O-ACYLTRANSFERASE LIKE PROTEIN"/>
    <property type="match status" value="1"/>
</dbReference>
<gene>
    <name evidence="4" type="ORF">BEMITA_LOCUS11783</name>
</gene>
<organism evidence="4 5">
    <name type="scientific">Bemisia tabaci</name>
    <name type="common">Sweetpotato whitefly</name>
    <name type="synonym">Aleurodes tabaci</name>
    <dbReference type="NCBI Taxonomy" id="7038"/>
    <lineage>
        <taxon>Eukaryota</taxon>
        <taxon>Metazoa</taxon>
        <taxon>Ecdysozoa</taxon>
        <taxon>Arthropoda</taxon>
        <taxon>Hexapoda</taxon>
        <taxon>Insecta</taxon>
        <taxon>Pterygota</taxon>
        <taxon>Neoptera</taxon>
        <taxon>Paraneoptera</taxon>
        <taxon>Hemiptera</taxon>
        <taxon>Sternorrhyncha</taxon>
        <taxon>Aleyrodoidea</taxon>
        <taxon>Aleyrodidae</taxon>
        <taxon>Aleyrodinae</taxon>
        <taxon>Bemisia</taxon>
    </lineage>
</organism>
<dbReference type="Proteomes" id="UP001152759">
    <property type="component" value="Chromosome 7"/>
</dbReference>
<feature type="transmembrane region" description="Helical" evidence="1">
    <location>
        <begin position="611"/>
        <end position="635"/>
    </location>
</feature>
<feature type="domain" description="Nose resistant-to-fluoxetine protein N-terminal" evidence="3">
    <location>
        <begin position="47"/>
        <end position="177"/>
    </location>
</feature>
<dbReference type="AlphaFoldDB" id="A0A9P0AI51"/>